<dbReference type="PANTHER" id="PTHR28097">
    <property type="entry name" value="PHEROMONE A FACTOR RECEPTOR"/>
    <property type="match status" value="1"/>
</dbReference>
<evidence type="ECO:0000313" key="12">
    <source>
        <dbReference type="Proteomes" id="UP000663843"/>
    </source>
</evidence>
<dbReference type="EMBL" id="CAJMWT010003704">
    <property type="protein sequence ID" value="CAE6477227.1"/>
    <property type="molecule type" value="Genomic_DNA"/>
</dbReference>
<feature type="transmembrane region" description="Helical" evidence="10">
    <location>
        <begin position="66"/>
        <end position="90"/>
    </location>
</feature>
<dbReference type="InterPro" id="IPR001499">
    <property type="entry name" value="GPCR_STE3"/>
</dbReference>
<dbReference type="GO" id="GO:0000750">
    <property type="term" value="P:pheromone-dependent signal transduction involved in conjugation with cellular fusion"/>
    <property type="evidence" value="ECO:0007669"/>
    <property type="project" value="TreeGrafter"/>
</dbReference>
<evidence type="ECO:0000313" key="11">
    <source>
        <dbReference type="EMBL" id="CAE6477227.1"/>
    </source>
</evidence>
<dbReference type="PRINTS" id="PR00900">
    <property type="entry name" value="PHEROMONEAR"/>
</dbReference>
<keyword evidence="3" id="KW-0589">Pheromone response</keyword>
<evidence type="ECO:0000256" key="3">
    <source>
        <dbReference type="ARBA" id="ARBA00022507"/>
    </source>
</evidence>
<feature type="transmembrane region" description="Helical" evidence="10">
    <location>
        <begin position="34"/>
        <end position="54"/>
    </location>
</feature>
<keyword evidence="7 10" id="KW-0472">Membrane</keyword>
<evidence type="ECO:0000256" key="8">
    <source>
        <dbReference type="ARBA" id="ARBA00023170"/>
    </source>
</evidence>
<dbReference type="PANTHER" id="PTHR28097:SF1">
    <property type="entry name" value="PHEROMONE A FACTOR RECEPTOR"/>
    <property type="match status" value="1"/>
</dbReference>
<evidence type="ECO:0000256" key="10">
    <source>
        <dbReference type="SAM" id="Phobius"/>
    </source>
</evidence>
<feature type="transmembrane region" description="Helical" evidence="10">
    <location>
        <begin position="6"/>
        <end position="22"/>
    </location>
</feature>
<comment type="subcellular location">
    <subcellularLocation>
        <location evidence="1">Membrane</location>
        <topology evidence="1">Multi-pass membrane protein</topology>
    </subcellularLocation>
</comment>
<evidence type="ECO:0000256" key="6">
    <source>
        <dbReference type="ARBA" id="ARBA00023040"/>
    </source>
</evidence>
<evidence type="ECO:0008006" key="13">
    <source>
        <dbReference type="Google" id="ProtNLM"/>
    </source>
</evidence>
<dbReference type="CDD" id="cd14966">
    <property type="entry name" value="7tmD_STE3"/>
    <property type="match status" value="1"/>
</dbReference>
<gene>
    <name evidence="11" type="ORF">RDB_LOCUS113325</name>
</gene>
<proteinExistence type="inferred from homology"/>
<dbReference type="GO" id="GO:0005886">
    <property type="term" value="C:plasma membrane"/>
    <property type="evidence" value="ECO:0007669"/>
    <property type="project" value="TreeGrafter"/>
</dbReference>
<sequence>MRPELTVVSVICTILVLIPLPWHWRARNIPTLSLIFWLTAVNFPRIISTIIWAGNVNDSAPVWCDIVIWLHIGANWGFGTSAIPMCRYLAQVSSPYHRIENAREKRRRMVFEIFMCVVMPLIGMALFYVVQYHRYNIFEDFGCIPTFYLGILSVFLVNLPPVIFSLITLVYAAVALRWFIQRRTQFEAVLESTNSGLTTNRYLRLMLFLIAMMLGGMAMTTYVLIDNIVDIGVHPWISWDELHADWYSIDQASRDLTPQSFWDRWMFVWYLVPVTSVAFFAFFGCVTELKTEYMGYFNFVKTKVFRIKPKFQPVLPVSRQDGANAIESTTSIPVVVGSQSEVAVQALEK</sequence>
<accession>A0A8H3C7M4</accession>
<dbReference type="Proteomes" id="UP000663843">
    <property type="component" value="Unassembled WGS sequence"/>
</dbReference>
<feature type="transmembrane region" description="Helical" evidence="10">
    <location>
        <begin position="267"/>
        <end position="286"/>
    </location>
</feature>
<feature type="transmembrane region" description="Helical" evidence="10">
    <location>
        <begin position="150"/>
        <end position="176"/>
    </location>
</feature>
<reference evidence="11" key="1">
    <citation type="submission" date="2021-01" db="EMBL/GenBank/DDBJ databases">
        <authorList>
            <person name="Kaushik A."/>
        </authorList>
    </citation>
    <scope>NUCLEOTIDE SEQUENCE</scope>
    <source>
        <strain evidence="11">AG2-2IIIB</strain>
    </source>
</reference>
<organism evidence="11 12">
    <name type="scientific">Rhizoctonia solani</name>
    <dbReference type="NCBI Taxonomy" id="456999"/>
    <lineage>
        <taxon>Eukaryota</taxon>
        <taxon>Fungi</taxon>
        <taxon>Dikarya</taxon>
        <taxon>Basidiomycota</taxon>
        <taxon>Agaricomycotina</taxon>
        <taxon>Agaricomycetes</taxon>
        <taxon>Cantharellales</taxon>
        <taxon>Ceratobasidiaceae</taxon>
        <taxon>Rhizoctonia</taxon>
    </lineage>
</organism>
<keyword evidence="6" id="KW-0297">G-protein coupled receptor</keyword>
<dbReference type="AlphaFoldDB" id="A0A8H3C7M4"/>
<feature type="transmembrane region" description="Helical" evidence="10">
    <location>
        <begin position="205"/>
        <end position="225"/>
    </location>
</feature>
<evidence type="ECO:0000256" key="4">
    <source>
        <dbReference type="ARBA" id="ARBA00022692"/>
    </source>
</evidence>
<evidence type="ECO:0000256" key="9">
    <source>
        <dbReference type="ARBA" id="ARBA00023224"/>
    </source>
</evidence>
<protein>
    <recommendedName>
        <fullName evidence="13">Pheromone B beta 1 receptor [Schizophyllum commune]</fullName>
    </recommendedName>
</protein>
<dbReference type="Pfam" id="PF02076">
    <property type="entry name" value="STE3"/>
    <property type="match status" value="1"/>
</dbReference>
<comment type="similarity">
    <text evidence="2">Belongs to the G-protein coupled receptor 4 family.</text>
</comment>
<evidence type="ECO:0000256" key="1">
    <source>
        <dbReference type="ARBA" id="ARBA00004141"/>
    </source>
</evidence>
<feature type="transmembrane region" description="Helical" evidence="10">
    <location>
        <begin position="110"/>
        <end position="130"/>
    </location>
</feature>
<evidence type="ECO:0000256" key="2">
    <source>
        <dbReference type="ARBA" id="ARBA00011085"/>
    </source>
</evidence>
<evidence type="ECO:0000256" key="7">
    <source>
        <dbReference type="ARBA" id="ARBA00023136"/>
    </source>
</evidence>
<dbReference type="GO" id="GO:0004933">
    <property type="term" value="F:mating-type a-factor pheromone receptor activity"/>
    <property type="evidence" value="ECO:0007669"/>
    <property type="project" value="InterPro"/>
</dbReference>
<keyword evidence="4 10" id="KW-0812">Transmembrane</keyword>
<evidence type="ECO:0000256" key="5">
    <source>
        <dbReference type="ARBA" id="ARBA00022989"/>
    </source>
</evidence>
<dbReference type="InterPro" id="IPR001546">
    <property type="entry name" value="GPCR_Pheromne_A_rcpt"/>
</dbReference>
<keyword evidence="9" id="KW-0807">Transducer</keyword>
<name>A0A8H3C7M4_9AGAM</name>
<comment type="caution">
    <text evidence="11">The sequence shown here is derived from an EMBL/GenBank/DDBJ whole genome shotgun (WGS) entry which is preliminary data.</text>
</comment>
<dbReference type="PRINTS" id="PR00899">
    <property type="entry name" value="GPCRSTE3"/>
</dbReference>
<keyword evidence="5 10" id="KW-1133">Transmembrane helix</keyword>
<keyword evidence="8" id="KW-0675">Receptor</keyword>